<dbReference type="AlphaFoldDB" id="A0A7C3EB36"/>
<evidence type="ECO:0000313" key="2">
    <source>
        <dbReference type="EMBL" id="HFH28270.1"/>
    </source>
</evidence>
<organism evidence="2">
    <name type="scientific">Gracilinema caldarium</name>
    <dbReference type="NCBI Taxonomy" id="215591"/>
    <lineage>
        <taxon>Bacteria</taxon>
        <taxon>Pseudomonadati</taxon>
        <taxon>Spirochaetota</taxon>
        <taxon>Spirochaetia</taxon>
        <taxon>Spirochaetales</taxon>
        <taxon>Breznakiellaceae</taxon>
        <taxon>Gracilinema</taxon>
    </lineage>
</organism>
<dbReference type="EMBL" id="DSVL01000062">
    <property type="protein sequence ID" value="HFH28270.1"/>
    <property type="molecule type" value="Genomic_DNA"/>
</dbReference>
<keyword evidence="1" id="KW-1133">Transmembrane helix</keyword>
<feature type="transmembrane region" description="Helical" evidence="1">
    <location>
        <begin position="7"/>
        <end position="28"/>
    </location>
</feature>
<name>A0A7C3EB36_9SPIR</name>
<keyword evidence="1" id="KW-0472">Membrane</keyword>
<accession>A0A7C3EB36</accession>
<protein>
    <submittedName>
        <fullName evidence="2">Uncharacterized protein</fullName>
    </submittedName>
</protein>
<evidence type="ECO:0000256" key="1">
    <source>
        <dbReference type="SAM" id="Phobius"/>
    </source>
</evidence>
<sequence>MKQLFQDLAIVLAWICCILLFSWLLLYFTSEIRSTSLIRLCNGELKGQGSTVSVQKILSMNNGGLLFSASKPNLTALLSPMLTPYGLSMNLMFIDASLHADTLYPIGTNSHWINQRTNPELVSFFMDLWITNPVLKEKRSK</sequence>
<proteinExistence type="predicted"/>
<comment type="caution">
    <text evidence="2">The sequence shown here is derived from an EMBL/GenBank/DDBJ whole genome shotgun (WGS) entry which is preliminary data.</text>
</comment>
<keyword evidence="1" id="KW-0812">Transmembrane</keyword>
<reference evidence="2" key="1">
    <citation type="journal article" date="2020" name="mSystems">
        <title>Genome- and Community-Level Interaction Insights into Carbon Utilization and Element Cycling Functions of Hydrothermarchaeota in Hydrothermal Sediment.</title>
        <authorList>
            <person name="Zhou Z."/>
            <person name="Liu Y."/>
            <person name="Xu W."/>
            <person name="Pan J."/>
            <person name="Luo Z.H."/>
            <person name="Li M."/>
        </authorList>
    </citation>
    <scope>NUCLEOTIDE SEQUENCE [LARGE SCALE GENOMIC DNA]</scope>
    <source>
        <strain evidence="2">SpSt-503</strain>
    </source>
</reference>
<gene>
    <name evidence="2" type="ORF">ENS59_01990</name>
</gene>